<feature type="compositionally biased region" description="Basic residues" evidence="1">
    <location>
        <begin position="106"/>
        <end position="115"/>
    </location>
</feature>
<dbReference type="RefSeq" id="YP_002014609.1">
    <property type="nucleotide sequence ID" value="NC_011056.1"/>
</dbReference>
<protein>
    <submittedName>
        <fullName evidence="2">Uncharacterized protein</fullName>
    </submittedName>
</protein>
<dbReference type="GeneID" id="6469900"/>
<reference evidence="2 3" key="1">
    <citation type="submission" date="2008-06" db="EMBL/GenBank/DDBJ databases">
        <authorList>
            <person name="Paladin E.C."/>
            <person name="Houtz J.M."/>
            <person name="Smith A.L."/>
            <person name="Pedulla M.L."/>
            <person name="Jacobs-Sera D."/>
            <person name="Hendrix R.W."/>
            <person name="Hatfull G.F."/>
        </authorList>
    </citation>
    <scope>NUCLEOTIDE SEQUENCE [LARGE SCALE GENOMIC DNA]</scope>
</reference>
<gene>
    <name evidence="2" type="ORF">Kostya_143</name>
</gene>
<feature type="region of interest" description="Disordered" evidence="1">
    <location>
        <begin position="90"/>
        <end position="122"/>
    </location>
</feature>
<dbReference type="EMBL" id="EU816591">
    <property type="protein sequence ID" value="ACF34308.1"/>
    <property type="molecule type" value="Genomic_DNA"/>
</dbReference>
<sequence>MKRVAHGGELTPRISHCQAPTIYQLGRHGQHRAHRGTPAGTHQSNGRCRPHRTTLASTGASDSRSTATHHVLSRIGWRTEAETSARRVARAATGEQRIPHPQRSYRGCRHAHGRWLHRDQSR</sequence>
<keyword evidence="3" id="KW-1185">Reference proteome</keyword>
<feature type="region of interest" description="Disordered" evidence="1">
    <location>
        <begin position="1"/>
        <end position="69"/>
    </location>
</feature>
<proteinExistence type="predicted"/>
<organism evidence="2 3">
    <name type="scientific">Mycobacterium phage Kostya</name>
    <dbReference type="NCBI Taxonomy" id="2914016"/>
    <lineage>
        <taxon>Viruses</taxon>
        <taxon>Duplodnaviria</taxon>
        <taxon>Heunggongvirae</taxon>
        <taxon>Uroviricota</taxon>
        <taxon>Caudoviricetes</taxon>
        <taxon>Kostyavirus</taxon>
        <taxon>Kostyavirus kostya</taxon>
    </lineage>
</organism>
<evidence type="ECO:0000313" key="3">
    <source>
        <dbReference type="Proteomes" id="UP000002721"/>
    </source>
</evidence>
<accession>B5A7A3</accession>
<feature type="compositionally biased region" description="Polar residues" evidence="1">
    <location>
        <begin position="54"/>
        <end position="68"/>
    </location>
</feature>
<dbReference type="Proteomes" id="UP000002721">
    <property type="component" value="Segment"/>
</dbReference>
<evidence type="ECO:0000313" key="2">
    <source>
        <dbReference type="EMBL" id="ACF34308.1"/>
    </source>
</evidence>
<name>B5A7A3_9CAUD</name>
<dbReference type="KEGG" id="vg:6469900"/>
<evidence type="ECO:0000256" key="1">
    <source>
        <dbReference type="SAM" id="MobiDB-lite"/>
    </source>
</evidence>